<evidence type="ECO:0000313" key="1">
    <source>
        <dbReference type="EMBL" id="MCI05508.1"/>
    </source>
</evidence>
<protein>
    <submittedName>
        <fullName evidence="1">Uncharacterized protein</fullName>
    </submittedName>
</protein>
<dbReference type="Proteomes" id="UP000265520">
    <property type="component" value="Unassembled WGS sequence"/>
</dbReference>
<dbReference type="EMBL" id="LXQA010058898">
    <property type="protein sequence ID" value="MCI05508.1"/>
    <property type="molecule type" value="Genomic_DNA"/>
</dbReference>
<organism evidence="1 2">
    <name type="scientific">Trifolium medium</name>
    <dbReference type="NCBI Taxonomy" id="97028"/>
    <lineage>
        <taxon>Eukaryota</taxon>
        <taxon>Viridiplantae</taxon>
        <taxon>Streptophyta</taxon>
        <taxon>Embryophyta</taxon>
        <taxon>Tracheophyta</taxon>
        <taxon>Spermatophyta</taxon>
        <taxon>Magnoliopsida</taxon>
        <taxon>eudicotyledons</taxon>
        <taxon>Gunneridae</taxon>
        <taxon>Pentapetalae</taxon>
        <taxon>rosids</taxon>
        <taxon>fabids</taxon>
        <taxon>Fabales</taxon>
        <taxon>Fabaceae</taxon>
        <taxon>Papilionoideae</taxon>
        <taxon>50 kb inversion clade</taxon>
        <taxon>NPAAA clade</taxon>
        <taxon>Hologalegina</taxon>
        <taxon>IRL clade</taxon>
        <taxon>Trifolieae</taxon>
        <taxon>Trifolium</taxon>
    </lineage>
</organism>
<comment type="caution">
    <text evidence="1">The sequence shown here is derived from an EMBL/GenBank/DDBJ whole genome shotgun (WGS) entry which is preliminary data.</text>
</comment>
<reference evidence="1 2" key="1">
    <citation type="journal article" date="2018" name="Front. Plant Sci.">
        <title>Red Clover (Trifolium pratense) and Zigzag Clover (T. medium) - A Picture of Genomic Similarities and Differences.</title>
        <authorList>
            <person name="Dluhosova J."/>
            <person name="Istvanek J."/>
            <person name="Nedelnik J."/>
            <person name="Repkova J."/>
        </authorList>
    </citation>
    <scope>NUCLEOTIDE SEQUENCE [LARGE SCALE GENOMIC DNA]</scope>
    <source>
        <strain evidence="2">cv. 10/8</strain>
        <tissue evidence="1">Leaf</tissue>
    </source>
</reference>
<name>A0A392P0G5_9FABA</name>
<dbReference type="AlphaFoldDB" id="A0A392P0G5"/>
<keyword evidence="2" id="KW-1185">Reference proteome</keyword>
<evidence type="ECO:0000313" key="2">
    <source>
        <dbReference type="Proteomes" id="UP000265520"/>
    </source>
</evidence>
<proteinExistence type="predicted"/>
<accession>A0A392P0G5</accession>
<sequence>MPMDIGLLVDANEYWALWVPMNIGLLDGRSRDLETQDLPIPLFLLNSMLADAWQILLEQLESMEMACP</sequence>